<sequence>MVSVFPPPGPGLPAFRSLLIYGPYHPSAPVHLILSSLAQEPTSKSILISSSRSSLKTALVEHNDNWISMHGSSGKVSGCASRCEILYPPSTAHLVTLLSMLHEYGGTYYHWKTTLDVAPSLMVLHEPSALLPNTSTVSTYLSLITHTMSAVQSLAAQSSTRIALAVFDSGLHELKLPIVRLPNQEAAPGDASDATGRTESVVRLVEGYFEWVGHVEEHILELMPTQSPPYETPLVQRELSLWRTRYAEDPEFVWKWSEGMGEARETVFQFL</sequence>
<reference evidence="1 2" key="1">
    <citation type="submission" date="2016-07" db="EMBL/GenBank/DDBJ databases">
        <title>Draft genome of the white-rot fungus Obba rivulosa 3A-2.</title>
        <authorList>
            <consortium name="DOE Joint Genome Institute"/>
            <person name="Miettinen O."/>
            <person name="Riley R."/>
            <person name="Acob R."/>
            <person name="Barry K."/>
            <person name="Cullen D."/>
            <person name="De Vries R."/>
            <person name="Hainaut M."/>
            <person name="Hatakka A."/>
            <person name="Henrissat B."/>
            <person name="Hilden K."/>
            <person name="Kuo R."/>
            <person name="Labutti K."/>
            <person name="Lipzen A."/>
            <person name="Makela M.R."/>
            <person name="Sandor L."/>
            <person name="Spatafora J.W."/>
            <person name="Grigoriev I.V."/>
            <person name="Hibbett D.S."/>
        </authorList>
    </citation>
    <scope>NUCLEOTIDE SEQUENCE [LARGE SCALE GENOMIC DNA]</scope>
    <source>
        <strain evidence="1 2">3A-2</strain>
    </source>
</reference>
<dbReference type="AlphaFoldDB" id="A0A8E2AT62"/>
<evidence type="ECO:0000313" key="1">
    <source>
        <dbReference type="EMBL" id="OCH87890.1"/>
    </source>
</evidence>
<keyword evidence="2" id="KW-1185">Reference proteome</keyword>
<dbReference type="OrthoDB" id="3224367at2759"/>
<dbReference type="EMBL" id="KV722469">
    <property type="protein sequence ID" value="OCH87890.1"/>
    <property type="molecule type" value="Genomic_DNA"/>
</dbReference>
<name>A0A8E2AT62_9APHY</name>
<gene>
    <name evidence="1" type="ORF">OBBRIDRAFT_795741</name>
</gene>
<accession>A0A8E2AT62</accession>
<proteinExistence type="predicted"/>
<evidence type="ECO:0000313" key="2">
    <source>
        <dbReference type="Proteomes" id="UP000250043"/>
    </source>
</evidence>
<dbReference type="Proteomes" id="UP000250043">
    <property type="component" value="Unassembled WGS sequence"/>
</dbReference>
<protein>
    <submittedName>
        <fullName evidence="1">Uncharacterized protein</fullName>
    </submittedName>
</protein>
<organism evidence="1 2">
    <name type="scientific">Obba rivulosa</name>
    <dbReference type="NCBI Taxonomy" id="1052685"/>
    <lineage>
        <taxon>Eukaryota</taxon>
        <taxon>Fungi</taxon>
        <taxon>Dikarya</taxon>
        <taxon>Basidiomycota</taxon>
        <taxon>Agaricomycotina</taxon>
        <taxon>Agaricomycetes</taxon>
        <taxon>Polyporales</taxon>
        <taxon>Gelatoporiaceae</taxon>
        <taxon>Obba</taxon>
    </lineage>
</organism>